<keyword evidence="5 15" id="KW-0378">Hydrolase</keyword>
<dbReference type="InterPro" id="IPR014001">
    <property type="entry name" value="Helicase_ATP-bd"/>
</dbReference>
<protein>
    <recommendedName>
        <fullName evidence="2 15">ATP-dependent DNA helicase RecG</fullName>
        <ecNumber evidence="13 15">5.6.2.4</ecNumber>
    </recommendedName>
</protein>
<gene>
    <name evidence="18" type="primary">recG</name>
    <name evidence="18" type="ORF">MACH26_39530</name>
</gene>
<dbReference type="Pfam" id="PF00270">
    <property type="entry name" value="DEAD"/>
    <property type="match status" value="1"/>
</dbReference>
<evidence type="ECO:0000256" key="2">
    <source>
        <dbReference type="ARBA" id="ARBA00017846"/>
    </source>
</evidence>
<dbReference type="GO" id="GO:0043138">
    <property type="term" value="F:3'-5' DNA helicase activity"/>
    <property type="evidence" value="ECO:0007669"/>
    <property type="project" value="UniProtKB-EC"/>
</dbReference>
<keyword evidence="10 15" id="KW-0234">DNA repair</keyword>
<evidence type="ECO:0000256" key="8">
    <source>
        <dbReference type="ARBA" id="ARBA00023125"/>
    </source>
</evidence>
<dbReference type="PROSITE" id="PS51194">
    <property type="entry name" value="HELICASE_CTER"/>
    <property type="match status" value="1"/>
</dbReference>
<evidence type="ECO:0000256" key="11">
    <source>
        <dbReference type="ARBA" id="ARBA00023235"/>
    </source>
</evidence>
<dbReference type="Gene3D" id="3.40.50.300">
    <property type="entry name" value="P-loop containing nucleotide triphosphate hydrolases"/>
    <property type="match status" value="2"/>
</dbReference>
<evidence type="ECO:0000256" key="14">
    <source>
        <dbReference type="ARBA" id="ARBA00048988"/>
    </source>
</evidence>
<comment type="catalytic activity">
    <reaction evidence="14 15">
        <text>ATP + H2O = ADP + phosphate + H(+)</text>
        <dbReference type="Rhea" id="RHEA:13065"/>
        <dbReference type="ChEBI" id="CHEBI:15377"/>
        <dbReference type="ChEBI" id="CHEBI:15378"/>
        <dbReference type="ChEBI" id="CHEBI:30616"/>
        <dbReference type="ChEBI" id="CHEBI:43474"/>
        <dbReference type="ChEBI" id="CHEBI:456216"/>
        <dbReference type="EC" id="5.6.2.4"/>
    </reaction>
</comment>
<evidence type="ECO:0000313" key="18">
    <source>
        <dbReference type="EMBL" id="BDX08432.1"/>
    </source>
</evidence>
<evidence type="ECO:0000256" key="6">
    <source>
        <dbReference type="ARBA" id="ARBA00022806"/>
    </source>
</evidence>
<evidence type="ECO:0000313" key="19">
    <source>
        <dbReference type="Proteomes" id="UP001333710"/>
    </source>
</evidence>
<evidence type="ECO:0000256" key="13">
    <source>
        <dbReference type="ARBA" id="ARBA00034808"/>
    </source>
</evidence>
<comment type="function">
    <text evidence="15">Plays a critical role in recombination and DNA repair. Helps process Holliday junction intermediates to mature products by catalyzing branch migration. Has replication fork regression activity, unwinds stalled or blocked replication forks to make a HJ that can be resolved. Has a DNA unwinding activity characteristic of a DNA helicase with 3'-5' polarity.</text>
</comment>
<dbReference type="EMBL" id="AP027272">
    <property type="protein sequence ID" value="BDX08432.1"/>
    <property type="molecule type" value="Genomic_DNA"/>
</dbReference>
<evidence type="ECO:0000259" key="16">
    <source>
        <dbReference type="PROSITE" id="PS51192"/>
    </source>
</evidence>
<keyword evidence="11" id="KW-0413">Isomerase</keyword>
<dbReference type="InterPro" id="IPR027417">
    <property type="entry name" value="P-loop_NTPase"/>
</dbReference>
<keyword evidence="7 15" id="KW-0067">ATP-binding</keyword>
<feature type="domain" description="Helicase C-terminal" evidence="17">
    <location>
        <begin position="480"/>
        <end position="626"/>
    </location>
</feature>
<evidence type="ECO:0000256" key="12">
    <source>
        <dbReference type="ARBA" id="ARBA00034617"/>
    </source>
</evidence>
<dbReference type="SUPFAM" id="SSF52540">
    <property type="entry name" value="P-loop containing nucleoside triphosphate hydrolases"/>
    <property type="match status" value="2"/>
</dbReference>
<dbReference type="GO" id="GO:0006281">
    <property type="term" value="P:DNA repair"/>
    <property type="evidence" value="ECO:0007669"/>
    <property type="project" value="UniProtKB-UniRule"/>
</dbReference>
<accession>A0AA48KTQ4</accession>
<sequence length="691" mass="76571">MQSLSVKPVSELKGVGAKVAEKLAALGLKTVQDVLFHLPLRYEDRTRIYPVADLKPGVSAAFIAEVKRANISYGRKRTLVVTVADQTGSMTLRFFYFSAAQAKNMTEGTLLRCFGEARPGKHGLEIVHPEYRILTPESENNVEETLTPVYPATEGIKQLTLRNLTDEALKLLNKGGLAELLPEGLYPKQLSMKTALQTVHRPTPDIAVTELLEGKHPAQERLILEELLAHHLSVLKVKHQTQADPAVSIDKSEKMLPTFLANLPFSPTGAQQRVSADIEQDMKQSRPMMRLVQGDVGSGKTLVAAIAALHAIEQGLQVALMAPTEILAEQHFINFNNWFEPLGISCAWLASKLKSKEKNQALQSIADGSAQLIVGTHALFQEQVVYQKLALVIVDEQHRFGVHQRLALREKGEVYGYFPHQLIMTATPIPRTLAMTAYADLETSIIDELPPGRTPVKTVVLPDSRRGDIIDRIRSVCHEQKRQVYWVCTLIEESETLQCQAAEDTKVILQTALPDLKIGLVHGRLKPDEKQALMHAFKQGELDLLVATTVIEVGVDVPNASLMVIENAERLGLAQLHQLRGRVGRGGVESHCVLMYSSPLSKTAQQRLGVLRESNDGFVIAQKDLEIRGPGELLGTKQTGLANMKIADLVRDAWLIPQVQKIANHLWQHHPANANAIINRWLPYREKYGNA</sequence>
<evidence type="ECO:0000256" key="4">
    <source>
        <dbReference type="ARBA" id="ARBA00022763"/>
    </source>
</evidence>
<dbReference type="SUPFAM" id="SSF50249">
    <property type="entry name" value="Nucleic acid-binding proteins"/>
    <property type="match status" value="1"/>
</dbReference>
<dbReference type="NCBIfam" id="TIGR00643">
    <property type="entry name" value="recG"/>
    <property type="match status" value="1"/>
</dbReference>
<dbReference type="NCBIfam" id="NF008165">
    <property type="entry name" value="PRK10917.1-3"/>
    <property type="match status" value="1"/>
</dbReference>
<keyword evidence="3 15" id="KW-0547">Nucleotide-binding</keyword>
<dbReference type="InterPro" id="IPR047112">
    <property type="entry name" value="RecG/Mfd"/>
</dbReference>
<keyword evidence="9 15" id="KW-0233">DNA recombination</keyword>
<evidence type="ECO:0000256" key="15">
    <source>
        <dbReference type="RuleBase" id="RU363016"/>
    </source>
</evidence>
<dbReference type="Pfam" id="PF19833">
    <property type="entry name" value="RecG_dom3_C"/>
    <property type="match status" value="1"/>
</dbReference>
<dbReference type="InterPro" id="IPR011545">
    <property type="entry name" value="DEAD/DEAH_box_helicase_dom"/>
</dbReference>
<dbReference type="EC" id="5.6.2.4" evidence="13 15"/>
<organism evidence="18 19">
    <name type="scientific">Planctobacterium marinum</name>
    <dbReference type="NCBI Taxonomy" id="1631968"/>
    <lineage>
        <taxon>Bacteria</taxon>
        <taxon>Pseudomonadati</taxon>
        <taxon>Pseudomonadota</taxon>
        <taxon>Gammaproteobacteria</taxon>
        <taxon>Alteromonadales</taxon>
        <taxon>Alteromonadaceae</taxon>
        <taxon>Planctobacterium</taxon>
    </lineage>
</organism>
<keyword evidence="6 15" id="KW-0347">Helicase</keyword>
<dbReference type="Pfam" id="PF00271">
    <property type="entry name" value="Helicase_C"/>
    <property type="match status" value="1"/>
</dbReference>
<dbReference type="GO" id="GO:0003677">
    <property type="term" value="F:DNA binding"/>
    <property type="evidence" value="ECO:0007669"/>
    <property type="project" value="UniProtKB-KW"/>
</dbReference>
<keyword evidence="4 15" id="KW-0227">DNA damage</keyword>
<feature type="domain" description="Helicase ATP-binding" evidence="16">
    <location>
        <begin position="281"/>
        <end position="446"/>
    </location>
</feature>
<dbReference type="InterPro" id="IPR001650">
    <property type="entry name" value="Helicase_C-like"/>
</dbReference>
<dbReference type="GO" id="GO:0005524">
    <property type="term" value="F:ATP binding"/>
    <property type="evidence" value="ECO:0007669"/>
    <property type="project" value="UniProtKB-KW"/>
</dbReference>
<dbReference type="Gene3D" id="1.10.150.20">
    <property type="entry name" value="5' to 3' exonuclease, C-terminal subdomain"/>
    <property type="match status" value="1"/>
</dbReference>
<dbReference type="Pfam" id="PF17191">
    <property type="entry name" value="RecG_wedge"/>
    <property type="match status" value="1"/>
</dbReference>
<evidence type="ECO:0000256" key="1">
    <source>
        <dbReference type="ARBA" id="ARBA00007504"/>
    </source>
</evidence>
<evidence type="ECO:0000256" key="10">
    <source>
        <dbReference type="ARBA" id="ARBA00023204"/>
    </source>
</evidence>
<evidence type="ECO:0000256" key="3">
    <source>
        <dbReference type="ARBA" id="ARBA00022741"/>
    </source>
</evidence>
<evidence type="ECO:0000256" key="5">
    <source>
        <dbReference type="ARBA" id="ARBA00022801"/>
    </source>
</evidence>
<dbReference type="KEGG" id="pmaw:MACH26_39530"/>
<dbReference type="GO" id="GO:0006310">
    <property type="term" value="P:DNA recombination"/>
    <property type="evidence" value="ECO:0007669"/>
    <property type="project" value="UniProtKB-UniRule"/>
</dbReference>
<dbReference type="CDD" id="cd04488">
    <property type="entry name" value="RecG_wedge_OBF"/>
    <property type="match status" value="1"/>
</dbReference>
<dbReference type="Proteomes" id="UP001333710">
    <property type="component" value="Chromosome"/>
</dbReference>
<dbReference type="GO" id="GO:0016787">
    <property type="term" value="F:hydrolase activity"/>
    <property type="evidence" value="ECO:0007669"/>
    <property type="project" value="UniProtKB-KW"/>
</dbReference>
<evidence type="ECO:0000256" key="9">
    <source>
        <dbReference type="ARBA" id="ARBA00023172"/>
    </source>
</evidence>
<evidence type="ECO:0000259" key="17">
    <source>
        <dbReference type="PROSITE" id="PS51194"/>
    </source>
</evidence>
<dbReference type="PANTHER" id="PTHR47964">
    <property type="entry name" value="ATP-DEPENDENT DNA HELICASE HOMOLOG RECG, CHLOROPLASTIC"/>
    <property type="match status" value="1"/>
</dbReference>
<dbReference type="NCBIfam" id="NF008166">
    <property type="entry name" value="PRK10917.1-4"/>
    <property type="match status" value="1"/>
</dbReference>
<dbReference type="PANTHER" id="PTHR47964:SF1">
    <property type="entry name" value="ATP-DEPENDENT DNA HELICASE HOMOLOG RECG, CHLOROPLASTIC"/>
    <property type="match status" value="1"/>
</dbReference>
<dbReference type="FunFam" id="3.40.50.300:FF:000391">
    <property type="entry name" value="ATP-dependent DNA helicase RecG"/>
    <property type="match status" value="1"/>
</dbReference>
<dbReference type="AlphaFoldDB" id="A0AA48KTQ4"/>
<dbReference type="SMART" id="SM00490">
    <property type="entry name" value="HELICc"/>
    <property type="match status" value="1"/>
</dbReference>
<reference evidence="18" key="1">
    <citation type="submission" date="2023-01" db="EMBL/GenBank/DDBJ databases">
        <title>Complete genome sequence of Planctobacterium marinum strain Dej080120_11.</title>
        <authorList>
            <person name="Ueki S."/>
            <person name="Maruyama F."/>
        </authorList>
    </citation>
    <scope>NUCLEOTIDE SEQUENCE</scope>
    <source>
        <strain evidence="18">Dej080120_11</strain>
    </source>
</reference>
<dbReference type="Gene3D" id="2.40.50.140">
    <property type="entry name" value="Nucleic acid-binding proteins"/>
    <property type="match status" value="1"/>
</dbReference>
<dbReference type="InterPro" id="IPR045562">
    <property type="entry name" value="RecG_dom3_C"/>
</dbReference>
<keyword evidence="19" id="KW-1185">Reference proteome</keyword>
<comment type="catalytic activity">
    <reaction evidence="12 15">
        <text>Couples ATP hydrolysis with the unwinding of duplex DNA by translocating in the 3'-5' direction.</text>
        <dbReference type="EC" id="5.6.2.4"/>
    </reaction>
</comment>
<dbReference type="InterPro" id="IPR033454">
    <property type="entry name" value="RecG_wedge"/>
</dbReference>
<dbReference type="CDD" id="cd17992">
    <property type="entry name" value="DEXHc_RecG"/>
    <property type="match status" value="1"/>
</dbReference>
<dbReference type="PROSITE" id="PS51192">
    <property type="entry name" value="HELICASE_ATP_BIND_1"/>
    <property type="match status" value="1"/>
</dbReference>
<evidence type="ECO:0000256" key="7">
    <source>
        <dbReference type="ARBA" id="ARBA00022840"/>
    </source>
</evidence>
<dbReference type="InterPro" id="IPR004609">
    <property type="entry name" value="ATP-dep_DNA_helicase_RecG"/>
</dbReference>
<dbReference type="RefSeq" id="WP_338294501.1">
    <property type="nucleotide sequence ID" value="NZ_AP027272.1"/>
</dbReference>
<dbReference type="InterPro" id="IPR012340">
    <property type="entry name" value="NA-bd_OB-fold"/>
</dbReference>
<dbReference type="NCBIfam" id="NF008163">
    <property type="entry name" value="PRK10917.1-1"/>
    <property type="match status" value="1"/>
</dbReference>
<keyword evidence="8" id="KW-0238">DNA-binding</keyword>
<name>A0AA48KTQ4_9ALTE</name>
<dbReference type="NCBIfam" id="NF008168">
    <property type="entry name" value="PRK10917.2-2"/>
    <property type="match status" value="1"/>
</dbReference>
<proteinExistence type="inferred from homology"/>
<dbReference type="SMART" id="SM00487">
    <property type="entry name" value="DEXDc"/>
    <property type="match status" value="1"/>
</dbReference>
<comment type="similarity">
    <text evidence="1 15">Belongs to the helicase family. RecG subfamily.</text>
</comment>